<dbReference type="Proteomes" id="UP001220962">
    <property type="component" value="Chromosome"/>
</dbReference>
<accession>A0AAX3MV68</accession>
<keyword evidence="1" id="KW-0472">Membrane</keyword>
<keyword evidence="1" id="KW-1133">Transmembrane helix</keyword>
<feature type="transmembrane region" description="Helical" evidence="1">
    <location>
        <begin position="95"/>
        <end position="117"/>
    </location>
</feature>
<dbReference type="PANTHER" id="PTHR34821">
    <property type="entry name" value="INNER MEMBRANE PROTEIN YDCZ"/>
    <property type="match status" value="1"/>
</dbReference>
<reference evidence="2 5" key="1">
    <citation type="submission" date="2023-02" db="EMBL/GenBank/DDBJ databases">
        <title>Pathogen: clinical or host-associated sample.</title>
        <authorList>
            <person name="Hergert J."/>
            <person name="Casey R."/>
            <person name="Wagner J."/>
            <person name="Young E.L."/>
            <person name="Oakeson K.F."/>
        </authorList>
    </citation>
    <scope>NUCLEOTIDE SEQUENCE</scope>
    <source>
        <strain evidence="3 5">2022CK-00829</strain>
        <strain evidence="2">2022CK-00830</strain>
    </source>
</reference>
<feature type="transmembrane region" description="Helical" evidence="1">
    <location>
        <begin position="33"/>
        <end position="54"/>
    </location>
</feature>
<dbReference type="EMBL" id="CP118101">
    <property type="protein sequence ID" value="WDH81016.1"/>
    <property type="molecule type" value="Genomic_DNA"/>
</dbReference>
<keyword evidence="1" id="KW-0812">Transmembrane</keyword>
<evidence type="ECO:0000313" key="4">
    <source>
        <dbReference type="Proteomes" id="UP001220962"/>
    </source>
</evidence>
<evidence type="ECO:0000256" key="1">
    <source>
        <dbReference type="SAM" id="Phobius"/>
    </source>
</evidence>
<dbReference type="RefSeq" id="WP_047910556.1">
    <property type="nucleotide sequence ID" value="NZ_CP118101.1"/>
</dbReference>
<dbReference type="InterPro" id="IPR006750">
    <property type="entry name" value="YdcZ"/>
</dbReference>
<gene>
    <name evidence="2" type="ORF">PUW23_15905</name>
    <name evidence="3" type="ORF">PUW25_15730</name>
</gene>
<sequence>MALGIILALVAGAFVSLQVIFNSKMNEHTGSWLTTTIVLGLGAVAALTASLLFEGADTFQLQHMKLWYWFSGMIGVAVVYSLMQGIKLLGPTFSTSITLTAQLGFAVLFDSLGLFGLEKIDLSVNKLVGVLVIVGGILVFKYGERLGDKKRGRTAE</sequence>
<dbReference type="AlphaFoldDB" id="A0AAX3MV68"/>
<feature type="transmembrane region" description="Helical" evidence="1">
    <location>
        <begin position="124"/>
        <end position="143"/>
    </location>
</feature>
<evidence type="ECO:0000313" key="2">
    <source>
        <dbReference type="EMBL" id="WDH81016.1"/>
    </source>
</evidence>
<dbReference type="Proteomes" id="UP001221519">
    <property type="component" value="Chromosome"/>
</dbReference>
<dbReference type="PANTHER" id="PTHR34821:SF3">
    <property type="entry name" value="MEMBRANE PROTEIN"/>
    <property type="match status" value="1"/>
</dbReference>
<protein>
    <submittedName>
        <fullName evidence="2">DMT family transporter</fullName>
    </submittedName>
</protein>
<dbReference type="Pfam" id="PF04657">
    <property type="entry name" value="DMT_YdcZ"/>
    <property type="match status" value="1"/>
</dbReference>
<evidence type="ECO:0000313" key="3">
    <source>
        <dbReference type="EMBL" id="WDI00730.1"/>
    </source>
</evidence>
<feature type="transmembrane region" description="Helical" evidence="1">
    <location>
        <begin position="66"/>
        <end position="83"/>
    </location>
</feature>
<dbReference type="EMBL" id="CP118108">
    <property type="protein sequence ID" value="WDI00730.1"/>
    <property type="molecule type" value="Genomic_DNA"/>
</dbReference>
<name>A0AAX3MV68_9BACL</name>
<proteinExistence type="predicted"/>
<organism evidence="2 4">
    <name type="scientific">Paenibacillus urinalis</name>
    <dbReference type="NCBI Taxonomy" id="521520"/>
    <lineage>
        <taxon>Bacteria</taxon>
        <taxon>Bacillati</taxon>
        <taxon>Bacillota</taxon>
        <taxon>Bacilli</taxon>
        <taxon>Bacillales</taxon>
        <taxon>Paenibacillaceae</taxon>
        <taxon>Paenibacillus</taxon>
    </lineage>
</organism>
<keyword evidence="5" id="KW-1185">Reference proteome</keyword>
<evidence type="ECO:0000313" key="5">
    <source>
        <dbReference type="Proteomes" id="UP001221519"/>
    </source>
</evidence>
<dbReference type="GO" id="GO:0005886">
    <property type="term" value="C:plasma membrane"/>
    <property type="evidence" value="ECO:0007669"/>
    <property type="project" value="TreeGrafter"/>
</dbReference>